<proteinExistence type="predicted"/>
<dbReference type="Proteomes" id="UP000325645">
    <property type="component" value="Unassembled WGS sequence"/>
</dbReference>
<evidence type="ECO:0000313" key="3">
    <source>
        <dbReference type="Proteomes" id="UP000325645"/>
    </source>
</evidence>
<feature type="domain" description="SnoaL-like" evidence="1">
    <location>
        <begin position="6"/>
        <end position="136"/>
    </location>
</feature>
<name>A0A5E7WQN6_PSEFL</name>
<evidence type="ECO:0000259" key="1">
    <source>
        <dbReference type="Pfam" id="PF13577"/>
    </source>
</evidence>
<accession>A0A5E7WQN6</accession>
<dbReference type="AlphaFoldDB" id="A0A5E7WQN6"/>
<dbReference type="EMBL" id="CABVJH010000011">
    <property type="protein sequence ID" value="VVQ37190.1"/>
    <property type="molecule type" value="Genomic_DNA"/>
</dbReference>
<dbReference type="InterPro" id="IPR032710">
    <property type="entry name" value="NTF2-like_dom_sf"/>
</dbReference>
<protein>
    <recommendedName>
        <fullName evidence="1">SnoaL-like domain-containing protein</fullName>
    </recommendedName>
</protein>
<dbReference type="RefSeq" id="WP_150658622.1">
    <property type="nucleotide sequence ID" value="NZ_CABVJH010000011.1"/>
</dbReference>
<dbReference type="InterPro" id="IPR037401">
    <property type="entry name" value="SnoaL-like"/>
</dbReference>
<dbReference type="SUPFAM" id="SSF54427">
    <property type="entry name" value="NTF2-like"/>
    <property type="match status" value="1"/>
</dbReference>
<dbReference type="Gene3D" id="3.10.450.50">
    <property type="match status" value="1"/>
</dbReference>
<dbReference type="Pfam" id="PF13577">
    <property type="entry name" value="SnoaL_4"/>
    <property type="match status" value="1"/>
</dbReference>
<sequence>MDNVKKLLAIEEIKKLRPLYCRSLDEKKFEEWRHVFTPDAKILAPEVTDRAMPVGVDAIIEWVRNVMEGAATAHHVHGAEITLLNDHEAVGVWALEDNIFWPTERPNVFGVKRHFRGFGHYHDKYVLTSAGWRLSEQLLTRVYVEMDGKGRAMTS</sequence>
<reference evidence="2 3" key="1">
    <citation type="submission" date="2019-09" db="EMBL/GenBank/DDBJ databases">
        <authorList>
            <person name="Chandra G."/>
            <person name="Truman W A."/>
        </authorList>
    </citation>
    <scope>NUCLEOTIDE SEQUENCE [LARGE SCALE GENOMIC DNA]</scope>
    <source>
        <strain evidence="2">PS943</strain>
    </source>
</reference>
<organism evidence="2 3">
    <name type="scientific">Pseudomonas fluorescens</name>
    <dbReference type="NCBI Taxonomy" id="294"/>
    <lineage>
        <taxon>Bacteria</taxon>
        <taxon>Pseudomonadati</taxon>
        <taxon>Pseudomonadota</taxon>
        <taxon>Gammaproteobacteria</taxon>
        <taxon>Pseudomonadales</taxon>
        <taxon>Pseudomonadaceae</taxon>
        <taxon>Pseudomonas</taxon>
    </lineage>
</organism>
<evidence type="ECO:0000313" key="2">
    <source>
        <dbReference type="EMBL" id="VVQ37190.1"/>
    </source>
</evidence>
<gene>
    <name evidence="2" type="ORF">PS943_05175</name>
</gene>